<accession>A0A2T0RBZ7</accession>
<organism evidence="1 2">
    <name type="scientific">Pseudosporangium ferrugineum</name>
    <dbReference type="NCBI Taxonomy" id="439699"/>
    <lineage>
        <taxon>Bacteria</taxon>
        <taxon>Bacillati</taxon>
        <taxon>Actinomycetota</taxon>
        <taxon>Actinomycetes</taxon>
        <taxon>Micromonosporales</taxon>
        <taxon>Micromonosporaceae</taxon>
        <taxon>Pseudosporangium</taxon>
    </lineage>
</organism>
<comment type="caution">
    <text evidence="1">The sequence shown here is derived from an EMBL/GenBank/DDBJ whole genome shotgun (WGS) entry which is preliminary data.</text>
</comment>
<dbReference type="EMBL" id="PVZG01000046">
    <property type="protein sequence ID" value="PRY18669.1"/>
    <property type="molecule type" value="Genomic_DNA"/>
</dbReference>
<dbReference type="Proteomes" id="UP000239209">
    <property type="component" value="Unassembled WGS sequence"/>
</dbReference>
<evidence type="ECO:0000313" key="1">
    <source>
        <dbReference type="EMBL" id="PRY18669.1"/>
    </source>
</evidence>
<protein>
    <recommendedName>
        <fullName evidence="3">SIR2-like protein</fullName>
    </recommendedName>
</protein>
<dbReference type="AlphaFoldDB" id="A0A2T0RBZ7"/>
<gene>
    <name evidence="1" type="ORF">CLV70_1461</name>
</gene>
<name>A0A2T0RBZ7_9ACTN</name>
<evidence type="ECO:0008006" key="3">
    <source>
        <dbReference type="Google" id="ProtNLM"/>
    </source>
</evidence>
<keyword evidence="2" id="KW-1185">Reference proteome</keyword>
<reference evidence="1 2" key="1">
    <citation type="submission" date="2018-03" db="EMBL/GenBank/DDBJ databases">
        <title>Genomic Encyclopedia of Archaeal and Bacterial Type Strains, Phase II (KMG-II): from individual species to whole genera.</title>
        <authorList>
            <person name="Goeker M."/>
        </authorList>
    </citation>
    <scope>NUCLEOTIDE SEQUENCE [LARGE SCALE GENOMIC DNA]</scope>
    <source>
        <strain evidence="1 2">DSM 45348</strain>
    </source>
</reference>
<evidence type="ECO:0000313" key="2">
    <source>
        <dbReference type="Proteomes" id="UP000239209"/>
    </source>
</evidence>
<sequence length="249" mass="26107">MTAVFTGAGISGDAPASLPRGFGLRDAVLKTMYEAARNALDPLVTAEQLRKLCGAAYKLEVVLGRLWGTVGPDALDCVLALRIDVPNEAHMLAALHLLRGGTHVTVNFDVGIELAYDLIRGVAELPPSTASDYHDALPLWRALAPPSSPALHTVSSHEEFAAWEAQGKPAALLKVHGGLTREQNALADVVVVDIEELGQLTAERAAAVDGLGTAPRLMITGYSGGDPDVYGPLLAAAARTSATWACLDE</sequence>
<proteinExistence type="predicted"/>
<dbReference type="RefSeq" id="WP_106131421.1">
    <property type="nucleotide sequence ID" value="NZ_PVZG01000046.1"/>
</dbReference>
<dbReference type="OrthoDB" id="3333823at2"/>